<feature type="compositionally biased region" description="Basic and acidic residues" evidence="8">
    <location>
        <begin position="343"/>
        <end position="355"/>
    </location>
</feature>
<dbReference type="PANTHER" id="PTHR12416">
    <property type="entry name" value="RRNA-PROCESSING PROTEIN UTP23 HOMOLOG"/>
    <property type="match status" value="1"/>
</dbReference>
<organism evidence="10 11">
    <name type="scientific">Friedmanniomyces endolithicus</name>
    <dbReference type="NCBI Taxonomy" id="329885"/>
    <lineage>
        <taxon>Eukaryota</taxon>
        <taxon>Fungi</taxon>
        <taxon>Dikarya</taxon>
        <taxon>Ascomycota</taxon>
        <taxon>Pezizomycotina</taxon>
        <taxon>Dothideomycetes</taxon>
        <taxon>Dothideomycetidae</taxon>
        <taxon>Mycosphaerellales</taxon>
        <taxon>Teratosphaeriaceae</taxon>
        <taxon>Friedmanniomyces</taxon>
    </lineage>
</organism>
<protein>
    <recommendedName>
        <fullName evidence="7">U three protein 23</fullName>
    </recommendedName>
</protein>
<evidence type="ECO:0000256" key="6">
    <source>
        <dbReference type="ARBA" id="ARBA00038503"/>
    </source>
</evidence>
<dbReference type="Proteomes" id="UP000310066">
    <property type="component" value="Unassembled WGS sequence"/>
</dbReference>
<keyword evidence="2" id="KW-0690">Ribosome biogenesis</keyword>
<dbReference type="GO" id="GO:0032040">
    <property type="term" value="C:small-subunit processome"/>
    <property type="evidence" value="ECO:0007669"/>
    <property type="project" value="InterPro"/>
</dbReference>
<feature type="compositionally biased region" description="Basic residues" evidence="8">
    <location>
        <begin position="319"/>
        <end position="328"/>
    </location>
</feature>
<dbReference type="InterPro" id="IPR006984">
    <property type="entry name" value="Fcf1/UTP23"/>
</dbReference>
<evidence type="ECO:0000256" key="5">
    <source>
        <dbReference type="ARBA" id="ARBA00037300"/>
    </source>
</evidence>
<dbReference type="AlphaFoldDB" id="A0A4V5N7R3"/>
<keyword evidence="4" id="KW-0539">Nucleus</keyword>
<proteinExistence type="inferred from homology"/>
<feature type="compositionally biased region" description="Basic and acidic residues" evidence="8">
    <location>
        <begin position="185"/>
        <end position="195"/>
    </location>
</feature>
<evidence type="ECO:0000256" key="2">
    <source>
        <dbReference type="ARBA" id="ARBA00022517"/>
    </source>
</evidence>
<evidence type="ECO:0000256" key="1">
    <source>
        <dbReference type="ARBA" id="ARBA00004604"/>
    </source>
</evidence>
<dbReference type="EMBL" id="NAJP01000085">
    <property type="protein sequence ID" value="TKA33509.1"/>
    <property type="molecule type" value="Genomic_DNA"/>
</dbReference>
<dbReference type="InterPro" id="IPR057776">
    <property type="entry name" value="UTP23_sensor"/>
</dbReference>
<evidence type="ECO:0000313" key="11">
    <source>
        <dbReference type="Proteomes" id="UP000310066"/>
    </source>
</evidence>
<dbReference type="Pfam" id="PF04900">
    <property type="entry name" value="Fcf1"/>
    <property type="match status" value="1"/>
</dbReference>
<comment type="similarity">
    <text evidence="6">Belongs to the UTP23/FCF1 family. UTP23 subfamily.</text>
</comment>
<evidence type="ECO:0000313" key="10">
    <source>
        <dbReference type="EMBL" id="TKA33509.1"/>
    </source>
</evidence>
<evidence type="ECO:0000256" key="7">
    <source>
        <dbReference type="ARBA" id="ARBA00076388"/>
    </source>
</evidence>
<feature type="region of interest" description="Disordered" evidence="8">
    <location>
        <begin position="185"/>
        <end position="362"/>
    </location>
</feature>
<evidence type="ECO:0000259" key="9">
    <source>
        <dbReference type="Pfam" id="PF24779"/>
    </source>
</evidence>
<dbReference type="OrthoDB" id="25675at2759"/>
<comment type="caution">
    <text evidence="10">The sequence shown here is derived from an EMBL/GenBank/DDBJ whole genome shotgun (WGS) entry which is preliminary data.</text>
</comment>
<comment type="function">
    <text evidence="5">Involved in rRNA-processing and ribosome biogenesis.</text>
</comment>
<keyword evidence="3" id="KW-0698">rRNA processing</keyword>
<feature type="compositionally biased region" description="Basic and acidic residues" evidence="8">
    <location>
        <begin position="267"/>
        <end position="284"/>
    </location>
</feature>
<feature type="domain" description="UTP23 sensor motif region" evidence="9">
    <location>
        <begin position="249"/>
        <end position="268"/>
    </location>
</feature>
<evidence type="ECO:0000256" key="3">
    <source>
        <dbReference type="ARBA" id="ARBA00022552"/>
    </source>
</evidence>
<gene>
    <name evidence="10" type="ORF">B0A54_14686</name>
</gene>
<sequence>MRAKRSKQYRKLMQQYGTSQLFPQRPHPTNSITAMSFGFREPYQVLVDAEIIQAAARFKMKLGVLLAGALHGEIKPMITQCCIRRLYDAPTTTDQERREKEGWIEVAKQAERRRCGHHELDEPLTTLECLTSVVDPKGSGKNRNCYVVATQDQEVRQSMRRVAGVPLMYVNRSVMILEPMASKSEKLREMEERGKLKAGLISRRPTGAGGKRKREDEEEEDMPDRARAVIAAEADGGVRGGTEPAAKKKQKVKGPKGPNPLSVRKTKKEDLKPIARPVEEERATSRNAAKSKPHAVEKGVDAEGDAEGGAAEGAIEATKKRKRKRKGKGGAALEGEPAVEGEAADKGEVPEEGSRGVEGMIS</sequence>
<reference evidence="10 11" key="1">
    <citation type="submission" date="2017-03" db="EMBL/GenBank/DDBJ databases">
        <title>Genomes of endolithic fungi from Antarctica.</title>
        <authorList>
            <person name="Coleine C."/>
            <person name="Masonjones S."/>
            <person name="Stajich J.E."/>
        </authorList>
    </citation>
    <scope>NUCLEOTIDE SEQUENCE [LARGE SCALE GENOMIC DNA]</scope>
    <source>
        <strain evidence="10 11">CCFEE 5311</strain>
    </source>
</reference>
<dbReference type="GO" id="GO:0006364">
    <property type="term" value="P:rRNA processing"/>
    <property type="evidence" value="ECO:0007669"/>
    <property type="project" value="UniProtKB-KW"/>
</dbReference>
<dbReference type="CDD" id="cd09865">
    <property type="entry name" value="PIN_ScUtp23p-like"/>
    <property type="match status" value="1"/>
</dbReference>
<evidence type="ECO:0000256" key="8">
    <source>
        <dbReference type="SAM" id="MobiDB-lite"/>
    </source>
</evidence>
<evidence type="ECO:0000256" key="4">
    <source>
        <dbReference type="ARBA" id="ARBA00023242"/>
    </source>
</evidence>
<dbReference type="InterPro" id="IPR029060">
    <property type="entry name" value="PIN-like_dom_sf"/>
</dbReference>
<dbReference type="FunFam" id="3.40.50.1010:FF:000006">
    <property type="entry name" value="rRNA-processing protein UTP23 homolog"/>
    <property type="match status" value="1"/>
</dbReference>
<dbReference type="SUPFAM" id="SSF88723">
    <property type="entry name" value="PIN domain-like"/>
    <property type="match status" value="1"/>
</dbReference>
<dbReference type="Gene3D" id="3.40.50.1010">
    <property type="entry name" value="5'-nuclease"/>
    <property type="match status" value="1"/>
</dbReference>
<comment type="subcellular location">
    <subcellularLocation>
        <location evidence="1">Nucleus</location>
        <location evidence="1">Nucleolus</location>
    </subcellularLocation>
</comment>
<dbReference type="Pfam" id="PF24779">
    <property type="entry name" value="UTP23_sensor"/>
    <property type="match status" value="1"/>
</dbReference>
<accession>A0A4V5N7R3</accession>
<name>A0A4V5N7R3_9PEZI</name>
<dbReference type="STRING" id="329885.A0A4V5N7R3"/>